<gene>
    <name evidence="1" type="ORF">C1A40_08785</name>
</gene>
<dbReference type="EMBL" id="CP025938">
    <property type="protein sequence ID" value="AUS05554.1"/>
    <property type="molecule type" value="Genomic_DNA"/>
</dbReference>
<protein>
    <submittedName>
        <fullName evidence="1">Uncharacterized protein</fullName>
    </submittedName>
</protein>
<reference evidence="2" key="1">
    <citation type="submission" date="2018-01" db="EMBL/GenBank/DDBJ databases">
        <title>Complete genome of Tamlana sp. UJ94.</title>
        <authorList>
            <person name="Jung J."/>
            <person name="Chung D."/>
            <person name="Bae S.S."/>
            <person name="Baek K."/>
        </authorList>
    </citation>
    <scope>NUCLEOTIDE SEQUENCE [LARGE SCALE GENOMIC DNA]</scope>
    <source>
        <strain evidence="2">UJ94</strain>
    </source>
</reference>
<dbReference type="AlphaFoldDB" id="A0A2I7SI72"/>
<evidence type="ECO:0000313" key="1">
    <source>
        <dbReference type="EMBL" id="AUS05554.1"/>
    </source>
</evidence>
<name>A0A2I7SI72_9FLAO</name>
<dbReference type="Proteomes" id="UP000236592">
    <property type="component" value="Chromosome"/>
</dbReference>
<keyword evidence="2" id="KW-1185">Reference proteome</keyword>
<sequence>MKSKVYQLLFRLSLNCGIVNALKMSRYVGWSIRLLMRKGNAKTGASLKFKNNIALFLSFL</sequence>
<proteinExistence type="predicted"/>
<organism evidence="1 2">
    <name type="scientific">Pseudotamlana carrageenivorans</name>
    <dbReference type="NCBI Taxonomy" id="2069432"/>
    <lineage>
        <taxon>Bacteria</taxon>
        <taxon>Pseudomonadati</taxon>
        <taxon>Bacteroidota</taxon>
        <taxon>Flavobacteriia</taxon>
        <taxon>Flavobacteriales</taxon>
        <taxon>Flavobacteriaceae</taxon>
        <taxon>Pseudotamlana</taxon>
    </lineage>
</organism>
<evidence type="ECO:0000313" key="2">
    <source>
        <dbReference type="Proteomes" id="UP000236592"/>
    </source>
</evidence>
<accession>A0A2I7SI72</accession>
<dbReference type="KEGG" id="taj:C1A40_08785"/>